<reference evidence="5 6" key="1">
    <citation type="submission" date="2020-08" db="EMBL/GenBank/DDBJ databases">
        <title>Genomic Encyclopedia of Type Strains, Phase IV (KMG-V): Genome sequencing to study the core and pangenomes of soil and plant-associated prokaryotes.</title>
        <authorList>
            <person name="Whitman W."/>
        </authorList>
    </citation>
    <scope>NUCLEOTIDE SEQUENCE [LARGE SCALE GENOMIC DNA]</scope>
    <source>
        <strain evidence="5 6">SEMIA 4084</strain>
    </source>
</reference>
<dbReference type="SMART" id="SM00062">
    <property type="entry name" value="PBPb"/>
    <property type="match status" value="1"/>
</dbReference>
<dbReference type="EMBL" id="JACHBK010000009">
    <property type="protein sequence ID" value="MBB5537315.1"/>
    <property type="molecule type" value="Genomic_DNA"/>
</dbReference>
<evidence type="ECO:0000313" key="6">
    <source>
        <dbReference type="Proteomes" id="UP000585507"/>
    </source>
</evidence>
<dbReference type="PANTHER" id="PTHR35936:SF19">
    <property type="entry name" value="AMINO-ACID-BINDING PROTEIN YXEM-RELATED"/>
    <property type="match status" value="1"/>
</dbReference>
<evidence type="ECO:0000256" key="3">
    <source>
        <dbReference type="SAM" id="MobiDB-lite"/>
    </source>
</evidence>
<dbReference type="SUPFAM" id="SSF53850">
    <property type="entry name" value="Periplasmic binding protein-like II"/>
    <property type="match status" value="1"/>
</dbReference>
<dbReference type="InterPro" id="IPR001638">
    <property type="entry name" value="Solute-binding_3/MltF_N"/>
</dbReference>
<protein>
    <submittedName>
        <fullName evidence="5">Cyclohexadienyl dehydratase</fullName>
        <ecNumber evidence="5">4.2.1.51</ecNumber>
        <ecNumber evidence="5">4.2.1.91</ecNumber>
    </submittedName>
</protein>
<dbReference type="GO" id="GO:0042597">
    <property type="term" value="C:periplasmic space"/>
    <property type="evidence" value="ECO:0007669"/>
    <property type="project" value="UniProtKB-SubCell"/>
</dbReference>
<name>A0A7W8UFN6_9HYPH</name>
<feature type="region of interest" description="Disordered" evidence="3">
    <location>
        <begin position="1"/>
        <end position="21"/>
    </location>
</feature>
<dbReference type="GO" id="GO:0004664">
    <property type="term" value="F:prephenate dehydratase activity"/>
    <property type="evidence" value="ECO:0007669"/>
    <property type="project" value="UniProtKB-EC"/>
</dbReference>
<dbReference type="EC" id="4.2.1.51" evidence="5"/>
<dbReference type="PANTHER" id="PTHR35936">
    <property type="entry name" value="MEMBRANE-BOUND LYTIC MUREIN TRANSGLYCOSYLASE F"/>
    <property type="match status" value="1"/>
</dbReference>
<dbReference type="Proteomes" id="UP000585507">
    <property type="component" value="Unassembled WGS sequence"/>
</dbReference>
<dbReference type="Gene3D" id="3.40.190.10">
    <property type="entry name" value="Periplasmic binding protein-like II"/>
    <property type="match status" value="2"/>
</dbReference>
<gene>
    <name evidence="5" type="ORF">GGD55_004031</name>
</gene>
<keyword evidence="2" id="KW-0732">Signal</keyword>
<dbReference type="EC" id="4.2.1.91" evidence="5"/>
<evidence type="ECO:0000259" key="4">
    <source>
        <dbReference type="SMART" id="SM00062"/>
    </source>
</evidence>
<evidence type="ECO:0000313" key="5">
    <source>
        <dbReference type="EMBL" id="MBB5537315.1"/>
    </source>
</evidence>
<dbReference type="GO" id="GO:0047769">
    <property type="term" value="F:arogenate dehydratase activity"/>
    <property type="evidence" value="ECO:0007669"/>
    <property type="project" value="UniProtKB-EC"/>
</dbReference>
<sequence>MAAPPKMAWRAAGGPPGDRFAGRSRNRLRGTMVKSYLAAAALVALTLTASAAWAADGALAEIQKAGVIRIGTTGDYKPFSYKGADGSLTGADISMAKDLAASLGVKAEFVTTTWKTMLDDFKAGKFDVALGGITVNPARAEVGDFSVSNVSDGKRPIARCADKDKYTTLEAIDQPTVRVIVNPGGTNDKFAHQHFKKAPIEVFPDNKVIFGQIAAGKADVMVTDGVEVDLQSKLNAGVLCPVAVKEPFTHFENAYLLRKDPALKAAVDAFMRKELDSGNWKKKLDAAMQ</sequence>
<accession>A0A7W8UFN6</accession>
<dbReference type="AlphaFoldDB" id="A0A7W8UFN6"/>
<evidence type="ECO:0000256" key="2">
    <source>
        <dbReference type="ARBA" id="ARBA00022729"/>
    </source>
</evidence>
<comment type="subcellular location">
    <subcellularLocation>
        <location evidence="1">Periplasm</location>
    </subcellularLocation>
</comment>
<keyword evidence="6" id="KW-1185">Reference proteome</keyword>
<proteinExistence type="predicted"/>
<comment type="caution">
    <text evidence="5">The sequence shown here is derived from an EMBL/GenBank/DDBJ whole genome shotgun (WGS) entry which is preliminary data.</text>
</comment>
<organism evidence="5 6">
    <name type="scientific">Rhizobium giardinii</name>
    <dbReference type="NCBI Taxonomy" id="56731"/>
    <lineage>
        <taxon>Bacteria</taxon>
        <taxon>Pseudomonadati</taxon>
        <taxon>Pseudomonadota</taxon>
        <taxon>Alphaproteobacteria</taxon>
        <taxon>Hyphomicrobiales</taxon>
        <taxon>Rhizobiaceae</taxon>
        <taxon>Rhizobium/Agrobacterium group</taxon>
        <taxon>Rhizobium</taxon>
    </lineage>
</organism>
<dbReference type="Pfam" id="PF00497">
    <property type="entry name" value="SBP_bac_3"/>
    <property type="match status" value="1"/>
</dbReference>
<keyword evidence="5" id="KW-0456">Lyase</keyword>
<feature type="domain" description="Solute-binding protein family 3/N-terminal" evidence="4">
    <location>
        <begin position="67"/>
        <end position="287"/>
    </location>
</feature>
<evidence type="ECO:0000256" key="1">
    <source>
        <dbReference type="ARBA" id="ARBA00004418"/>
    </source>
</evidence>